<dbReference type="AlphaFoldDB" id="A0A6G2DF77"/>
<dbReference type="Pfam" id="PF02817">
    <property type="entry name" value="E3_binding"/>
    <property type="match status" value="1"/>
</dbReference>
<dbReference type="InterPro" id="IPR004167">
    <property type="entry name" value="PSBD"/>
</dbReference>
<comment type="caution">
    <text evidence="6">The sequence shown here is derived from an EMBL/GenBank/DDBJ whole genome shotgun (WGS) entry which is preliminary data.</text>
</comment>
<keyword evidence="3 6" id="KW-0808">Transferase</keyword>
<keyword evidence="4" id="KW-0012">Acyltransferase</keyword>
<comment type="similarity">
    <text evidence="2">Belongs to the 2-oxoacid dehydrogenase family.</text>
</comment>
<dbReference type="PANTHER" id="PTHR43178">
    <property type="entry name" value="DIHYDROLIPOAMIDE ACETYLTRANSFERASE COMPONENT OF PYRUVATE DEHYDROGENASE COMPLEX"/>
    <property type="match status" value="1"/>
</dbReference>
<comment type="cofactor">
    <cofactor evidence="1">
        <name>(R)-lipoate</name>
        <dbReference type="ChEBI" id="CHEBI:83088"/>
    </cofactor>
</comment>
<accession>A0A6G2DF77</accession>
<reference evidence="6 7" key="1">
    <citation type="submission" date="2019-11" db="EMBL/GenBank/DDBJ databases">
        <title>Growth characteristics of pneumococcus vary with the chemical composition of the capsule and with environmental conditions.</title>
        <authorList>
            <person name="Tothpal A."/>
            <person name="Desobry K."/>
            <person name="Joshi S."/>
            <person name="Wyllie A.L."/>
            <person name="Weinberger D.M."/>
        </authorList>
    </citation>
    <scope>NUCLEOTIDE SEQUENCE [LARGE SCALE GENOMIC DNA]</scope>
    <source>
        <strain evidence="7">pnumococcus19F</strain>
    </source>
</reference>
<dbReference type="PANTHER" id="PTHR43178:SF5">
    <property type="entry name" value="LIPOAMIDE ACYLTRANSFERASE COMPONENT OF BRANCHED-CHAIN ALPHA-KETO ACID DEHYDROGENASE COMPLEX, MITOCHONDRIAL"/>
    <property type="match status" value="1"/>
</dbReference>
<name>A0A6G2DF77_STREE</name>
<dbReference type="SUPFAM" id="SSF47005">
    <property type="entry name" value="Peripheral subunit-binding domain of 2-oxo acid dehydrogenase complex"/>
    <property type="match status" value="1"/>
</dbReference>
<gene>
    <name evidence="6" type="ORF">GM540_13520</name>
</gene>
<evidence type="ECO:0000313" key="6">
    <source>
        <dbReference type="EMBL" id="MTV74962.1"/>
    </source>
</evidence>
<evidence type="ECO:0000256" key="3">
    <source>
        <dbReference type="ARBA" id="ARBA00022679"/>
    </source>
</evidence>
<dbReference type="Gene3D" id="4.10.320.10">
    <property type="entry name" value="E3-binding domain"/>
    <property type="match status" value="1"/>
</dbReference>
<evidence type="ECO:0000256" key="1">
    <source>
        <dbReference type="ARBA" id="ARBA00001938"/>
    </source>
</evidence>
<feature type="domain" description="Peripheral subunit-binding (PSBD)" evidence="5">
    <location>
        <begin position="7"/>
        <end position="44"/>
    </location>
</feature>
<feature type="non-terminal residue" evidence="6">
    <location>
        <position position="65"/>
    </location>
</feature>
<dbReference type="Proteomes" id="UP000483094">
    <property type="component" value="Unassembled WGS sequence"/>
</dbReference>
<dbReference type="GO" id="GO:0031405">
    <property type="term" value="F:lipoic acid binding"/>
    <property type="evidence" value="ECO:0007669"/>
    <property type="project" value="TreeGrafter"/>
</dbReference>
<evidence type="ECO:0000313" key="7">
    <source>
        <dbReference type="Proteomes" id="UP000483094"/>
    </source>
</evidence>
<dbReference type="InterPro" id="IPR036625">
    <property type="entry name" value="E3-bd_dom_sf"/>
</dbReference>
<dbReference type="GO" id="GO:0005737">
    <property type="term" value="C:cytoplasm"/>
    <property type="evidence" value="ECO:0007669"/>
    <property type="project" value="TreeGrafter"/>
</dbReference>
<protein>
    <submittedName>
        <fullName evidence="6">Dihydrolipoamide acetyltransferase</fullName>
    </submittedName>
</protein>
<organism evidence="6 7">
    <name type="scientific">Streptococcus pneumoniae</name>
    <dbReference type="NCBI Taxonomy" id="1313"/>
    <lineage>
        <taxon>Bacteria</taxon>
        <taxon>Bacillati</taxon>
        <taxon>Bacillota</taxon>
        <taxon>Bacilli</taxon>
        <taxon>Lactobacillales</taxon>
        <taxon>Streptococcaceae</taxon>
        <taxon>Streptococcus</taxon>
    </lineage>
</organism>
<dbReference type="PROSITE" id="PS51826">
    <property type="entry name" value="PSBD"/>
    <property type="match status" value="1"/>
</dbReference>
<dbReference type="EMBL" id="WNHQ01001621">
    <property type="protein sequence ID" value="MTV74962.1"/>
    <property type="molecule type" value="Genomic_DNA"/>
</dbReference>
<evidence type="ECO:0000256" key="4">
    <source>
        <dbReference type="ARBA" id="ARBA00023315"/>
    </source>
</evidence>
<evidence type="ECO:0000256" key="2">
    <source>
        <dbReference type="ARBA" id="ARBA00007317"/>
    </source>
</evidence>
<evidence type="ECO:0000259" key="5">
    <source>
        <dbReference type="PROSITE" id="PS51826"/>
    </source>
</evidence>
<proteinExistence type="inferred from homology"/>
<sequence length="65" mass="7075">MADDKLRATPAARKLADDLGINLYDVSGSGANGRVHKEDVETYKDTNVVRISPLAKRIALEHNIA</sequence>
<dbReference type="InterPro" id="IPR050743">
    <property type="entry name" value="2-oxoacid_DH_E2_comp"/>
</dbReference>
<dbReference type="GO" id="GO:0016407">
    <property type="term" value="F:acetyltransferase activity"/>
    <property type="evidence" value="ECO:0007669"/>
    <property type="project" value="TreeGrafter"/>
</dbReference>